<evidence type="ECO:0000313" key="7">
    <source>
        <dbReference type="EMBL" id="KAG8372785.1"/>
    </source>
</evidence>
<evidence type="ECO:0000256" key="1">
    <source>
        <dbReference type="ARBA" id="ARBA00004613"/>
    </source>
</evidence>
<dbReference type="GO" id="GO:0060320">
    <property type="term" value="P:rejection of self pollen"/>
    <property type="evidence" value="ECO:0007669"/>
    <property type="project" value="UniProtKB-KW"/>
</dbReference>
<feature type="transmembrane region" description="Helical" evidence="6">
    <location>
        <begin position="6"/>
        <end position="30"/>
    </location>
</feature>
<name>A0AAV6WUY0_9LAMI</name>
<keyword evidence="8" id="KW-1185">Reference proteome</keyword>
<dbReference type="AlphaFoldDB" id="A0AAV6WUY0"/>
<organism evidence="7 8">
    <name type="scientific">Buddleja alternifolia</name>
    <dbReference type="NCBI Taxonomy" id="168488"/>
    <lineage>
        <taxon>Eukaryota</taxon>
        <taxon>Viridiplantae</taxon>
        <taxon>Streptophyta</taxon>
        <taxon>Embryophyta</taxon>
        <taxon>Tracheophyta</taxon>
        <taxon>Spermatophyta</taxon>
        <taxon>Magnoliopsida</taxon>
        <taxon>eudicotyledons</taxon>
        <taxon>Gunneridae</taxon>
        <taxon>Pentapetalae</taxon>
        <taxon>asterids</taxon>
        <taxon>lamiids</taxon>
        <taxon>Lamiales</taxon>
        <taxon>Scrophulariaceae</taxon>
        <taxon>Buddlejeae</taxon>
        <taxon>Buddleja</taxon>
    </lineage>
</organism>
<comment type="caution">
    <text evidence="7">The sequence shown here is derived from an EMBL/GenBank/DDBJ whole genome shotgun (WGS) entry which is preliminary data.</text>
</comment>
<dbReference type="PANTHER" id="PTHR35630:SF1">
    <property type="entry name" value="LEGUMINOSIN GROUP486 SECRETED PEPTIDE"/>
    <property type="match status" value="1"/>
</dbReference>
<keyword evidence="6" id="KW-0812">Transmembrane</keyword>
<dbReference type="Proteomes" id="UP000826271">
    <property type="component" value="Unassembled WGS sequence"/>
</dbReference>
<keyword evidence="6" id="KW-0472">Membrane</keyword>
<dbReference type="EMBL" id="WHWC01000012">
    <property type="protein sequence ID" value="KAG8372785.1"/>
    <property type="molecule type" value="Genomic_DNA"/>
</dbReference>
<evidence type="ECO:0000256" key="3">
    <source>
        <dbReference type="ARBA" id="ARBA00022471"/>
    </source>
</evidence>
<comment type="similarity">
    <text evidence="2">Belongs to the plant self-incompatibility (S1) protein family.</text>
</comment>
<dbReference type="GO" id="GO:0005576">
    <property type="term" value="C:extracellular region"/>
    <property type="evidence" value="ECO:0007669"/>
    <property type="project" value="UniProtKB-SubCell"/>
</dbReference>
<keyword evidence="5" id="KW-0732">Signal</keyword>
<keyword evidence="4" id="KW-0964">Secreted</keyword>
<reference evidence="7" key="1">
    <citation type="submission" date="2019-10" db="EMBL/GenBank/DDBJ databases">
        <authorList>
            <person name="Zhang R."/>
            <person name="Pan Y."/>
            <person name="Wang J."/>
            <person name="Ma R."/>
            <person name="Yu S."/>
        </authorList>
    </citation>
    <scope>NUCLEOTIDE SEQUENCE</scope>
    <source>
        <strain evidence="7">LA-IB0</strain>
        <tissue evidence="7">Leaf</tissue>
    </source>
</reference>
<evidence type="ECO:0000256" key="6">
    <source>
        <dbReference type="SAM" id="Phobius"/>
    </source>
</evidence>
<dbReference type="Pfam" id="PF05938">
    <property type="entry name" value="Self-incomp_S1"/>
    <property type="match status" value="1"/>
</dbReference>
<comment type="subcellular location">
    <subcellularLocation>
        <location evidence="1">Secreted</location>
    </subcellularLocation>
</comment>
<evidence type="ECO:0000256" key="2">
    <source>
        <dbReference type="ARBA" id="ARBA00005581"/>
    </source>
</evidence>
<keyword evidence="6" id="KW-1133">Transmembrane helix</keyword>
<accession>A0AAV6WUY0</accession>
<evidence type="ECO:0008006" key="9">
    <source>
        <dbReference type="Google" id="ProtNLM"/>
    </source>
</evidence>
<keyword evidence="3" id="KW-0713">Self-incompatibility</keyword>
<protein>
    <recommendedName>
        <fullName evidence="9">S-protein homolog</fullName>
    </recommendedName>
</protein>
<gene>
    <name evidence="7" type="ORF">BUALT_Bualt12G0103000</name>
</gene>
<evidence type="ECO:0000313" key="8">
    <source>
        <dbReference type="Proteomes" id="UP000826271"/>
    </source>
</evidence>
<proteinExistence type="inferred from homology"/>
<evidence type="ECO:0000256" key="4">
    <source>
        <dbReference type="ARBA" id="ARBA00022525"/>
    </source>
</evidence>
<evidence type="ECO:0000256" key="5">
    <source>
        <dbReference type="ARBA" id="ARBA00022729"/>
    </source>
</evidence>
<dbReference type="PANTHER" id="PTHR35630">
    <property type="entry name" value="LEGUMINOSIN GROUP486 SECRETED PEPTIDE"/>
    <property type="match status" value="1"/>
</dbReference>
<dbReference type="InterPro" id="IPR010264">
    <property type="entry name" value="Self-incomp_S1"/>
</dbReference>
<sequence length="145" mass="16952">MRTQNILLLMIVLSLALYTTFISYVELIYFGYKDYDIRIINGFTNNSSMPLIVWCSSQDNGDMGGRALQEHDDYSWTVKTGFYMRSCPFVCTVKWDKKRKKFEAFGVGVDRDRCGACGQCFWLVKEDGFYFSNDGVNWIKDFPWM</sequence>